<dbReference type="OrthoDB" id="10604698at2759"/>
<evidence type="ECO:0000313" key="3">
    <source>
        <dbReference type="Proteomes" id="UP000281553"/>
    </source>
</evidence>
<proteinExistence type="predicted"/>
<name>A0A3P7LMQ8_DIBLA</name>
<feature type="compositionally biased region" description="Polar residues" evidence="1">
    <location>
        <begin position="28"/>
        <end position="42"/>
    </location>
</feature>
<dbReference type="Proteomes" id="UP000281553">
    <property type="component" value="Unassembled WGS sequence"/>
</dbReference>
<evidence type="ECO:0000256" key="1">
    <source>
        <dbReference type="SAM" id="MobiDB-lite"/>
    </source>
</evidence>
<feature type="region of interest" description="Disordered" evidence="1">
    <location>
        <begin position="21"/>
        <end position="72"/>
    </location>
</feature>
<feature type="compositionally biased region" description="Acidic residues" evidence="1">
    <location>
        <begin position="56"/>
        <end position="65"/>
    </location>
</feature>
<gene>
    <name evidence="2" type="ORF">DILT_LOCUS8034</name>
</gene>
<dbReference type="AlphaFoldDB" id="A0A3P7LMQ8"/>
<protein>
    <submittedName>
        <fullName evidence="2">Uncharacterized protein</fullName>
    </submittedName>
</protein>
<organism evidence="2 3">
    <name type="scientific">Dibothriocephalus latus</name>
    <name type="common">Fish tapeworm</name>
    <name type="synonym">Diphyllobothrium latum</name>
    <dbReference type="NCBI Taxonomy" id="60516"/>
    <lineage>
        <taxon>Eukaryota</taxon>
        <taxon>Metazoa</taxon>
        <taxon>Spiralia</taxon>
        <taxon>Lophotrochozoa</taxon>
        <taxon>Platyhelminthes</taxon>
        <taxon>Cestoda</taxon>
        <taxon>Eucestoda</taxon>
        <taxon>Diphyllobothriidea</taxon>
        <taxon>Diphyllobothriidae</taxon>
        <taxon>Dibothriocephalus</taxon>
    </lineage>
</organism>
<evidence type="ECO:0000313" key="2">
    <source>
        <dbReference type="EMBL" id="VDN12203.1"/>
    </source>
</evidence>
<sequence length="108" mass="12142">MIRNNDLKCFLFQRNAHHYPSKSKEAFVNSSPTRTEAQTSSKLEQDDVEKDSVPASEDEEEDNAAEVENNGVESSILQMQKILHAAATVGSTDMDDNFAPYLKRAYMN</sequence>
<accession>A0A3P7LMQ8</accession>
<reference evidence="2 3" key="1">
    <citation type="submission" date="2018-11" db="EMBL/GenBank/DDBJ databases">
        <authorList>
            <consortium name="Pathogen Informatics"/>
        </authorList>
    </citation>
    <scope>NUCLEOTIDE SEQUENCE [LARGE SCALE GENOMIC DNA]</scope>
</reference>
<keyword evidence="3" id="KW-1185">Reference proteome</keyword>
<dbReference type="EMBL" id="UYRU01053327">
    <property type="protein sequence ID" value="VDN12203.1"/>
    <property type="molecule type" value="Genomic_DNA"/>
</dbReference>